<reference evidence="4" key="1">
    <citation type="submission" date="2020-03" db="EMBL/GenBank/DDBJ databases">
        <authorList>
            <person name="Guo F."/>
        </authorList>
    </citation>
    <scope>NUCLEOTIDE SEQUENCE</scope>
    <source>
        <strain evidence="4">JCM 30134</strain>
    </source>
</reference>
<dbReference type="InterPro" id="IPR036390">
    <property type="entry name" value="WH_DNA-bd_sf"/>
</dbReference>
<accession>A0A9E5MJ94</accession>
<evidence type="ECO:0000313" key="4">
    <source>
        <dbReference type="EMBL" id="NHO64734.1"/>
    </source>
</evidence>
<evidence type="ECO:0000313" key="5">
    <source>
        <dbReference type="Proteomes" id="UP000787472"/>
    </source>
</evidence>
<evidence type="ECO:0000256" key="1">
    <source>
        <dbReference type="SAM" id="Coils"/>
    </source>
</evidence>
<keyword evidence="2" id="KW-0812">Transmembrane</keyword>
<name>A0A9E5MJ94_9GAMM</name>
<proteinExistence type="predicted"/>
<dbReference type="EMBL" id="JAAONZ010000002">
    <property type="protein sequence ID" value="NHO64734.1"/>
    <property type="molecule type" value="Genomic_DNA"/>
</dbReference>
<feature type="domain" description="YEATS-Like-Associating Three TM" evidence="3">
    <location>
        <begin position="4"/>
        <end position="109"/>
    </location>
</feature>
<keyword evidence="2" id="KW-0472">Membrane</keyword>
<evidence type="ECO:0000256" key="2">
    <source>
        <dbReference type="SAM" id="Phobius"/>
    </source>
</evidence>
<feature type="transmembrane region" description="Helical" evidence="2">
    <location>
        <begin position="37"/>
        <end position="58"/>
    </location>
</feature>
<organism evidence="4 5">
    <name type="scientific">Pseudomaricurvus hydrocarbonicus</name>
    <dbReference type="NCBI Taxonomy" id="1470433"/>
    <lineage>
        <taxon>Bacteria</taxon>
        <taxon>Pseudomonadati</taxon>
        <taxon>Pseudomonadota</taxon>
        <taxon>Gammaproteobacteria</taxon>
        <taxon>Cellvibrionales</taxon>
        <taxon>Cellvibrionaceae</taxon>
        <taxon>Pseudomaricurvus</taxon>
    </lineage>
</organism>
<keyword evidence="1" id="KW-0175">Coiled coil</keyword>
<feature type="transmembrane region" description="Helical" evidence="2">
    <location>
        <begin position="6"/>
        <end position="25"/>
    </location>
</feature>
<feature type="transmembrane region" description="Helical" evidence="2">
    <location>
        <begin position="73"/>
        <end position="91"/>
    </location>
</feature>
<dbReference type="SUPFAM" id="SSF46785">
    <property type="entry name" value="Winged helix' DNA-binding domain"/>
    <property type="match status" value="1"/>
</dbReference>
<keyword evidence="2" id="KW-1133">Transmembrane helix</keyword>
<dbReference type="InterPro" id="IPR046890">
    <property type="entry name" value="YLATT"/>
</dbReference>
<dbReference type="Pfam" id="PF20303">
    <property type="entry name" value="YLATT"/>
    <property type="match status" value="1"/>
</dbReference>
<evidence type="ECO:0000259" key="3">
    <source>
        <dbReference type="Pfam" id="PF20303"/>
    </source>
</evidence>
<gene>
    <name evidence="4" type="ORF">G8770_04135</name>
</gene>
<comment type="caution">
    <text evidence="4">The sequence shown here is derived from an EMBL/GenBank/DDBJ whole genome shotgun (WGS) entry which is preliminary data.</text>
</comment>
<dbReference type="RefSeq" id="WP_167182054.1">
    <property type="nucleotide sequence ID" value="NZ_JAAONZ010000002.1"/>
</dbReference>
<dbReference type="AlphaFoldDB" id="A0A9E5MJ94"/>
<dbReference type="Proteomes" id="UP000787472">
    <property type="component" value="Unassembled WGS sequence"/>
</dbReference>
<sequence length="220" mass="23952">MANHILILAAVMLIAGVFGGLINYYQMNQNTSDRGSLPRCIVIGVGASFLVPVFLDLVNSDLILEIQGDPSRLLIFTGFCLVAAIAARVLIVSMSDRLSREVALAKAQAEATQHELRVLQDELMPLIAGETEQDVLDDHNVELDSDLDEGAAKVLQALAESDFTFRSLPGLCRETEMDEATVSKTLAILVSKDLSGKVSGQQGMRWHLTREGRRMQGLLS</sequence>
<keyword evidence="5" id="KW-1185">Reference proteome</keyword>
<protein>
    <recommendedName>
        <fullName evidence="3">YEATS-Like-Associating Three TM domain-containing protein</fullName>
    </recommendedName>
</protein>
<feature type="coiled-coil region" evidence="1">
    <location>
        <begin position="95"/>
        <end position="122"/>
    </location>
</feature>